<evidence type="ECO:0000256" key="11">
    <source>
        <dbReference type="PIRSR" id="PIRSR001492-1"/>
    </source>
</evidence>
<dbReference type="PATRIC" id="fig|1618337.4.peg.977"/>
<dbReference type="HAMAP" id="MF_01038">
    <property type="entry name" value="GpmI"/>
    <property type="match status" value="1"/>
</dbReference>
<feature type="binding site" evidence="9 12">
    <location>
        <position position="61"/>
    </location>
    <ligand>
        <name>Mn(2+)</name>
        <dbReference type="ChEBI" id="CHEBI:29035"/>
        <label>2</label>
    </ligand>
</feature>
<dbReference type="Gene3D" id="3.40.720.10">
    <property type="entry name" value="Alkaline Phosphatase, subunit A"/>
    <property type="match status" value="1"/>
</dbReference>
<dbReference type="Proteomes" id="UP000035648">
    <property type="component" value="Chromosome"/>
</dbReference>
<evidence type="ECO:0000256" key="9">
    <source>
        <dbReference type="HAMAP-Rule" id="MF_01038"/>
    </source>
</evidence>
<evidence type="ECO:0000256" key="12">
    <source>
        <dbReference type="PIRSR" id="PIRSR001492-3"/>
    </source>
</evidence>
<sequence>MQKNRPVVLMILDGWGLSPSWGGNALVMNNPKNIDNLWRNYPHKILQALGAIEYGNVVGESRLGHLMIGAGRSVKSPHTRINQEIIGRTFYKNQQLAGAFAWAKQNNSNVHLIGMISNGGVHSDISHLLALLEMAHRQDFDRVFIDAITDGTDTGPTQALNFIEKIRVKMDDVKIGQFGSVCGRNTAMDRDENWDKIKKYYLALTEGNGKISDKIESAISESYRNNLTDEYIEPTLIKDKDGKINPIKAGDAVIFFNFREDRARQLAKVFLDSKFKTFFFRPKKVENLYFCGFTNYQKDLPAKVAFPDEIYANNLSEVVSKSNGKQLKIAESEKMAHVTYFLNGGQEEAYPGEERKIISSPKVASYDLKPEMSSRQITSATLSAIKSRKYDLIVLNFANVDMIAHTGNIIAVGQAVQSLDEQVGQIVKANRSVGGVTIITADHGNAEQMVNINQSDVGERETMHTLNPVPFIMVKNDAKKDLIRTSLSYGPNALSKIISATDSLADIAPTILQLLEIPKPAQMTGHSLLNRLE</sequence>
<dbReference type="Pfam" id="PF06415">
    <property type="entry name" value="iPGM_N"/>
    <property type="match status" value="1"/>
</dbReference>
<comment type="pathway">
    <text evidence="3 9">Carbohydrate degradation; glycolysis; pyruvate from D-glyceraldehyde 3-phosphate: step 3/5.</text>
</comment>
<evidence type="ECO:0000256" key="1">
    <source>
        <dbReference type="ARBA" id="ARBA00000370"/>
    </source>
</evidence>
<comment type="subunit">
    <text evidence="9">Monomer.</text>
</comment>
<reference evidence="15 16" key="1">
    <citation type="journal article" date="2015" name="Nature">
        <title>rRNA introns, odd ribosomes, and small enigmatic genomes across a large radiation of phyla.</title>
        <authorList>
            <person name="Brown C.T."/>
            <person name="Hug L.A."/>
            <person name="Thomas B.C."/>
            <person name="Sharon I."/>
            <person name="Castelle C.J."/>
            <person name="Singh A."/>
            <person name="Wilkins M.J."/>
            <person name="Williams K.H."/>
            <person name="Banfield J.F."/>
        </authorList>
    </citation>
    <scope>NUCLEOTIDE SEQUENCE [LARGE SCALE GENOMIC DNA]</scope>
</reference>
<dbReference type="InterPro" id="IPR006124">
    <property type="entry name" value="Metalloenzyme"/>
</dbReference>
<dbReference type="PANTHER" id="PTHR31637:SF0">
    <property type="entry name" value="2,3-BISPHOSPHOGLYCERATE-INDEPENDENT PHOSPHOGLYCERATE MUTASE"/>
    <property type="match status" value="1"/>
</dbReference>
<keyword evidence="7 9" id="KW-0464">Manganese</keyword>
<dbReference type="NCBIfam" id="TIGR01307">
    <property type="entry name" value="pgm_bpd_ind"/>
    <property type="match status" value="1"/>
</dbReference>
<dbReference type="GO" id="GO:0004619">
    <property type="term" value="F:phosphoglycerate mutase activity"/>
    <property type="evidence" value="ECO:0007669"/>
    <property type="project" value="UniProtKB-UniRule"/>
</dbReference>
<feature type="binding site" evidence="9 12">
    <location>
        <position position="464"/>
    </location>
    <ligand>
        <name>Mn(2+)</name>
        <dbReference type="ChEBI" id="CHEBI:29035"/>
        <label>1</label>
    </ligand>
</feature>
<comment type="caution">
    <text evidence="9">Lacks conserved residue(s) required for the propagation of feature annotation.</text>
</comment>
<comment type="catalytic activity">
    <reaction evidence="1 9">
        <text>(2R)-2-phosphoglycerate = (2R)-3-phosphoglycerate</text>
        <dbReference type="Rhea" id="RHEA:15901"/>
        <dbReference type="ChEBI" id="CHEBI:58272"/>
        <dbReference type="ChEBI" id="CHEBI:58289"/>
        <dbReference type="EC" id="5.4.2.12"/>
    </reaction>
</comment>
<feature type="binding site" evidence="9">
    <location>
        <position position="122"/>
    </location>
    <ligand>
        <name>substrate</name>
    </ligand>
</feature>
<evidence type="ECO:0000256" key="3">
    <source>
        <dbReference type="ARBA" id="ARBA00004798"/>
    </source>
</evidence>
<dbReference type="InterPro" id="IPR036646">
    <property type="entry name" value="PGAM_B_sf"/>
</dbReference>
<feature type="binding site" evidence="9 12">
    <location>
        <position position="13"/>
    </location>
    <ligand>
        <name>Mn(2+)</name>
        <dbReference type="ChEBI" id="CHEBI:29035"/>
        <label>2</label>
    </ligand>
</feature>
<feature type="binding site" evidence="9 12">
    <location>
        <position position="442"/>
    </location>
    <ligand>
        <name>Mn(2+)</name>
        <dbReference type="ChEBI" id="CHEBI:29035"/>
        <label>2</label>
    </ligand>
</feature>
<feature type="domain" description="Metalloenzyme" evidence="13">
    <location>
        <begin position="6"/>
        <end position="518"/>
    </location>
</feature>
<dbReference type="EMBL" id="CP011213">
    <property type="protein sequence ID" value="AKM82763.1"/>
    <property type="molecule type" value="Genomic_DNA"/>
</dbReference>
<evidence type="ECO:0000256" key="4">
    <source>
        <dbReference type="ARBA" id="ARBA00008819"/>
    </source>
</evidence>
<feature type="binding site" evidence="9">
    <location>
        <begin position="259"/>
        <end position="262"/>
    </location>
    <ligand>
        <name>substrate</name>
    </ligand>
</feature>
<feature type="binding site" evidence="9 12">
    <location>
        <position position="443"/>
    </location>
    <ligand>
        <name>Mn(2+)</name>
        <dbReference type="ChEBI" id="CHEBI:29035"/>
        <label>2</label>
    </ligand>
</feature>
<feature type="binding site" evidence="9 12">
    <location>
        <position position="401"/>
    </location>
    <ligand>
        <name>Mn(2+)</name>
        <dbReference type="ChEBI" id="CHEBI:29035"/>
        <label>1</label>
    </ligand>
</feature>
<name>A0A0G4B5U1_9BACT</name>
<feature type="binding site" evidence="9">
    <location>
        <position position="334"/>
    </location>
    <ligand>
        <name>substrate</name>
    </ligand>
</feature>
<dbReference type="UniPathway" id="UPA00109">
    <property type="reaction ID" value="UER00186"/>
</dbReference>
<dbReference type="Pfam" id="PF01676">
    <property type="entry name" value="Metalloenzyme"/>
    <property type="match status" value="1"/>
</dbReference>
<gene>
    <name evidence="9" type="primary">gpmI</name>
    <name evidence="15" type="ORF">UT28_C0001G0987</name>
</gene>
<keyword evidence="6 9" id="KW-0324">Glycolysis</keyword>
<dbReference type="GO" id="GO:0006096">
    <property type="term" value="P:glycolytic process"/>
    <property type="evidence" value="ECO:0007669"/>
    <property type="project" value="UniProtKB-UniRule"/>
</dbReference>
<evidence type="ECO:0000256" key="6">
    <source>
        <dbReference type="ARBA" id="ARBA00023152"/>
    </source>
</evidence>
<dbReference type="InterPro" id="IPR005995">
    <property type="entry name" value="Pgm_bpd_ind"/>
</dbReference>
<evidence type="ECO:0000259" key="13">
    <source>
        <dbReference type="Pfam" id="PF01676"/>
    </source>
</evidence>
<dbReference type="KEGG" id="bbgw:UT28_C0001G0987"/>
<dbReference type="SUPFAM" id="SSF64158">
    <property type="entry name" value="2,3-Bisphosphoglycerate-independent phosphoglycerate mutase, substrate-binding domain"/>
    <property type="match status" value="1"/>
</dbReference>
<comment type="function">
    <text evidence="2 9">Catalyzes the interconversion of 2-phosphoglycerate and 3-phosphoglycerate.</text>
</comment>
<organism evidence="15 16">
    <name type="scientific">Berkelbacteria bacterium GW2011_GWE1_39_12</name>
    <dbReference type="NCBI Taxonomy" id="1618337"/>
    <lineage>
        <taxon>Bacteria</taxon>
        <taxon>Candidatus Berkelbacteria</taxon>
    </lineage>
</organism>
<evidence type="ECO:0000256" key="10">
    <source>
        <dbReference type="NCBIfam" id="TIGR01307"/>
    </source>
</evidence>
<dbReference type="GO" id="GO:0030145">
    <property type="term" value="F:manganese ion binding"/>
    <property type="evidence" value="ECO:0007669"/>
    <property type="project" value="UniProtKB-UniRule"/>
</dbReference>
<evidence type="ECO:0000313" key="16">
    <source>
        <dbReference type="Proteomes" id="UP000035648"/>
    </source>
</evidence>
<evidence type="ECO:0000256" key="8">
    <source>
        <dbReference type="ARBA" id="ARBA00023235"/>
    </source>
</evidence>
<dbReference type="InterPro" id="IPR017850">
    <property type="entry name" value="Alkaline_phosphatase_core_sf"/>
</dbReference>
<evidence type="ECO:0000256" key="2">
    <source>
        <dbReference type="ARBA" id="ARBA00002315"/>
    </source>
</evidence>
<feature type="binding site" evidence="9">
    <location>
        <position position="190"/>
    </location>
    <ligand>
        <name>substrate</name>
    </ligand>
</feature>
<feature type="binding site" evidence="9 12">
    <location>
        <position position="405"/>
    </location>
    <ligand>
        <name>Mn(2+)</name>
        <dbReference type="ChEBI" id="CHEBI:29035"/>
        <label>1</label>
    </ligand>
</feature>
<keyword evidence="5 9" id="KW-0479">Metal-binding</keyword>
<dbReference type="FunFam" id="3.40.1450.10:FF:000002">
    <property type="entry name" value="2,3-bisphosphoglycerate-independent phosphoglycerate mutase"/>
    <property type="match status" value="1"/>
</dbReference>
<comment type="cofactor">
    <cofactor evidence="9">
        <name>Mn(2+)</name>
        <dbReference type="ChEBI" id="CHEBI:29035"/>
    </cofactor>
    <text evidence="9">Binds 2 manganese ions per subunit.</text>
</comment>
<dbReference type="SUPFAM" id="SSF53649">
    <property type="entry name" value="Alkaline phosphatase-like"/>
    <property type="match status" value="1"/>
</dbReference>
<dbReference type="STRING" id="1618337.UT28_C0001G0987"/>
<evidence type="ECO:0000256" key="5">
    <source>
        <dbReference type="ARBA" id="ARBA00022723"/>
    </source>
</evidence>
<dbReference type="EC" id="5.4.2.12" evidence="9 10"/>
<protein>
    <recommendedName>
        <fullName evidence="9 10">2,3-bisphosphoglycerate-independent phosphoglycerate mutase</fullName>
        <shortName evidence="9">BPG-independent PGAM</shortName>
        <shortName evidence="9">Phosphoglyceromutase</shortName>
        <shortName evidence="9">iPGM</shortName>
        <ecNumber evidence="9 10">5.4.2.12</ecNumber>
    </recommendedName>
</protein>
<dbReference type="PIRSF" id="PIRSF001492">
    <property type="entry name" value="IPGAM"/>
    <property type="match status" value="1"/>
</dbReference>
<evidence type="ECO:0000256" key="7">
    <source>
        <dbReference type="ARBA" id="ARBA00023211"/>
    </source>
</evidence>
<dbReference type="CDD" id="cd16010">
    <property type="entry name" value="iPGM"/>
    <property type="match status" value="1"/>
</dbReference>
<dbReference type="PANTHER" id="PTHR31637">
    <property type="entry name" value="2,3-BISPHOSPHOGLYCERATE-INDEPENDENT PHOSPHOGLYCERATE MUTASE"/>
    <property type="match status" value="1"/>
</dbReference>
<proteinExistence type="inferred from homology"/>
<dbReference type="InterPro" id="IPR011258">
    <property type="entry name" value="BPG-indep_PGM_N"/>
</dbReference>
<feature type="active site" description="Phosphoserine intermediate" evidence="9 11">
    <location>
        <position position="61"/>
    </location>
</feature>
<feature type="binding site" evidence="9">
    <location>
        <position position="184"/>
    </location>
    <ligand>
        <name>substrate</name>
    </ligand>
</feature>
<dbReference type="GO" id="GO:0005829">
    <property type="term" value="C:cytosol"/>
    <property type="evidence" value="ECO:0007669"/>
    <property type="project" value="TreeGrafter"/>
</dbReference>
<evidence type="ECO:0000313" key="15">
    <source>
        <dbReference type="EMBL" id="AKM82763.1"/>
    </source>
</evidence>
<dbReference type="Gene3D" id="3.40.1450.10">
    <property type="entry name" value="BPG-independent phosphoglycerate mutase, domain B"/>
    <property type="match status" value="1"/>
</dbReference>
<dbReference type="AlphaFoldDB" id="A0A0G4B5U1"/>
<comment type="similarity">
    <text evidence="4 9">Belongs to the BPG-independent phosphoglycerate mutase family.</text>
</comment>
<feature type="domain" description="BPG-independent PGAM N-terminal" evidence="14">
    <location>
        <begin position="81"/>
        <end position="298"/>
    </location>
</feature>
<dbReference type="GO" id="GO:0006007">
    <property type="term" value="P:glucose catabolic process"/>
    <property type="evidence" value="ECO:0007669"/>
    <property type="project" value="InterPro"/>
</dbReference>
<accession>A0A0G4B5U1</accession>
<keyword evidence="8 9" id="KW-0413">Isomerase</keyword>
<evidence type="ECO:0000259" key="14">
    <source>
        <dbReference type="Pfam" id="PF06415"/>
    </source>
</evidence>